<evidence type="ECO:0000313" key="3">
    <source>
        <dbReference type="Proteomes" id="UP001300692"/>
    </source>
</evidence>
<sequence length="561" mass="64679">MVSCHFSVPTPTSQFLKIAITFSECQKGKVDFELPAWRPGRYELAPYADHIFRFQITDEKEKEISWVKTSPNVWSADNPKKQQLTLSYDYLANKMDAGNSFVDDMQVYINFVNCVFYTQYSLSKPHDIQLDLPIDYMIACALGHEFTLQSKDFYELADSPLIASNRLNTMNYYVGESQFHIDIMGDCPLDEKSIIKEFRRFTEEQIELMGESPTKDYRFLIQSLPYKHYHGVEHQNSTVLVLGPNTEEDKETYRENLLGVASHELFHAWNVCRIRPKEMSPYDFSKETIFETGFAAEGFTTYYGDWFLKRSGVYDEAAYFKEVNILLQRHFMNPGRHESSLIQSSRNLWVNGYKKNPPSKEVSIYVKGALASLILDIHIRKTTQFKHSLLDLMIKMYERHRYDEGGYTKEDIYRLFDEIGGKSTLELAKRLYETTEDLQPLLESAFDQVGCLLTFKNHSSNLSSATGLLLEGATILEIAPESPAYQQLIAGDKILEINGKEWSEKLDFETKEITLLVERAGRKAIAKVNIGEDTYWSTPVIENKKSPTVEQQKAKKDWLGA</sequence>
<dbReference type="EMBL" id="JAOYOD010000001">
    <property type="protein sequence ID" value="MCV9388851.1"/>
    <property type="molecule type" value="Genomic_DNA"/>
</dbReference>
<dbReference type="Pfam" id="PF05299">
    <property type="entry name" value="Peptidase_M61"/>
    <property type="match status" value="1"/>
</dbReference>
<dbReference type="InterPro" id="IPR024191">
    <property type="entry name" value="Peptidase_M61"/>
</dbReference>
<dbReference type="InterPro" id="IPR007963">
    <property type="entry name" value="Peptidase_M61_catalytic"/>
</dbReference>
<reference evidence="2 3" key="1">
    <citation type="submission" date="2022-10" db="EMBL/GenBank/DDBJ databases">
        <title>Comparative genomics and taxonomic characterization of three novel marine species of genus Reichenbachiella exhibiting antioxidant and polysaccharide degradation activities.</title>
        <authorList>
            <person name="Muhammad N."/>
            <person name="Lee Y.-J."/>
            <person name="Ko J."/>
            <person name="Kim S.-G."/>
        </authorList>
    </citation>
    <scope>NUCLEOTIDE SEQUENCE [LARGE SCALE GENOMIC DNA]</scope>
    <source>
        <strain evidence="2 3">ABR2-5</strain>
    </source>
</reference>
<evidence type="ECO:0000259" key="1">
    <source>
        <dbReference type="PROSITE" id="PS50106"/>
    </source>
</evidence>
<dbReference type="PIRSF" id="PIRSF016493">
    <property type="entry name" value="Glycyl_aminpptds"/>
    <property type="match status" value="1"/>
</dbReference>
<dbReference type="InterPro" id="IPR036034">
    <property type="entry name" value="PDZ_sf"/>
</dbReference>
<protein>
    <submittedName>
        <fullName evidence="2">M61 family peptidase</fullName>
    </submittedName>
</protein>
<keyword evidence="3" id="KW-1185">Reference proteome</keyword>
<dbReference type="RefSeq" id="WP_264139740.1">
    <property type="nucleotide sequence ID" value="NZ_JAOYOD010000001.1"/>
</dbReference>
<organism evidence="2 3">
    <name type="scientific">Reichenbachiella ulvae</name>
    <dbReference type="NCBI Taxonomy" id="2980104"/>
    <lineage>
        <taxon>Bacteria</taxon>
        <taxon>Pseudomonadati</taxon>
        <taxon>Bacteroidota</taxon>
        <taxon>Cytophagia</taxon>
        <taxon>Cytophagales</taxon>
        <taxon>Reichenbachiellaceae</taxon>
        <taxon>Reichenbachiella</taxon>
    </lineage>
</organism>
<name>A0ABT3CYS4_9BACT</name>
<dbReference type="Pfam" id="PF17899">
    <property type="entry name" value="Peptidase_M61_N"/>
    <property type="match status" value="1"/>
</dbReference>
<comment type="caution">
    <text evidence="2">The sequence shown here is derived from an EMBL/GenBank/DDBJ whole genome shotgun (WGS) entry which is preliminary data.</text>
</comment>
<dbReference type="InterPro" id="IPR040756">
    <property type="entry name" value="Peptidase_M61_N"/>
</dbReference>
<dbReference type="PROSITE" id="PS50106">
    <property type="entry name" value="PDZ"/>
    <property type="match status" value="1"/>
</dbReference>
<dbReference type="InterPro" id="IPR001478">
    <property type="entry name" value="PDZ"/>
</dbReference>
<dbReference type="Gene3D" id="2.60.40.3650">
    <property type="match status" value="1"/>
</dbReference>
<dbReference type="Gene3D" id="2.30.42.10">
    <property type="match status" value="1"/>
</dbReference>
<dbReference type="SUPFAM" id="SSF55486">
    <property type="entry name" value="Metalloproteases ('zincins'), catalytic domain"/>
    <property type="match status" value="1"/>
</dbReference>
<dbReference type="Proteomes" id="UP001300692">
    <property type="component" value="Unassembled WGS sequence"/>
</dbReference>
<dbReference type="Gene3D" id="1.10.390.10">
    <property type="entry name" value="Neutral Protease Domain 2"/>
    <property type="match status" value="1"/>
</dbReference>
<feature type="domain" description="PDZ" evidence="1">
    <location>
        <begin position="452"/>
        <end position="532"/>
    </location>
</feature>
<accession>A0ABT3CYS4</accession>
<gene>
    <name evidence="2" type="ORF">N7U62_19395</name>
</gene>
<evidence type="ECO:0000313" key="2">
    <source>
        <dbReference type="EMBL" id="MCV9388851.1"/>
    </source>
</evidence>
<dbReference type="SUPFAM" id="SSF50156">
    <property type="entry name" value="PDZ domain-like"/>
    <property type="match status" value="1"/>
</dbReference>
<proteinExistence type="predicted"/>
<dbReference type="InterPro" id="IPR027268">
    <property type="entry name" value="Peptidase_M4/M1_CTD_sf"/>
</dbReference>